<sequence>MSNAIVYMVGIIVIPSVIVAVLLYLVVRKAVRDGVLDALRSAENGPFSVSLEKDQAAPDEASRS</sequence>
<keyword evidence="3" id="KW-1185">Reference proteome</keyword>
<dbReference type="KEGG" id="cbac:JI75_01765"/>
<proteinExistence type="predicted"/>
<dbReference type="AlphaFoldDB" id="A0A0A8B2B6"/>
<dbReference type="Proteomes" id="UP000031121">
    <property type="component" value="Chromosome"/>
</dbReference>
<evidence type="ECO:0000256" key="1">
    <source>
        <dbReference type="SAM" id="Phobius"/>
    </source>
</evidence>
<organism evidence="2 3">
    <name type="scientific">Berryella intestinalis</name>
    <dbReference type="NCBI Taxonomy" id="1531429"/>
    <lineage>
        <taxon>Bacteria</taxon>
        <taxon>Bacillati</taxon>
        <taxon>Actinomycetota</taxon>
        <taxon>Coriobacteriia</taxon>
        <taxon>Eggerthellales</taxon>
        <taxon>Eggerthellaceae</taxon>
        <taxon>Berryella</taxon>
    </lineage>
</organism>
<accession>A0A0A8B2B6</accession>
<dbReference type="HOGENOM" id="CLU_2860060_0_0_11"/>
<gene>
    <name evidence="2" type="ORF">JI75_01765</name>
</gene>
<reference evidence="3" key="1">
    <citation type="submission" date="2014-08" db="EMBL/GenBank/DDBJ databases">
        <title>Coriobacteriaceae sp. complete genome.</title>
        <authorList>
            <person name="Looft T."/>
            <person name="Bayles D.O."/>
            <person name="Stanton T.B."/>
        </authorList>
    </citation>
    <scope>NUCLEOTIDE SEQUENCE [LARGE SCALE GENOMIC DNA]</scope>
    <source>
        <strain evidence="3">68-1-3</strain>
    </source>
</reference>
<feature type="transmembrane region" description="Helical" evidence="1">
    <location>
        <begin position="6"/>
        <end position="27"/>
    </location>
</feature>
<keyword evidence="1" id="KW-0812">Transmembrane</keyword>
<keyword evidence="1" id="KW-1133">Transmembrane helix</keyword>
<dbReference type="EMBL" id="CP009302">
    <property type="protein sequence ID" value="AJC11601.1"/>
    <property type="molecule type" value="Genomic_DNA"/>
</dbReference>
<name>A0A0A8B2B6_9ACTN</name>
<evidence type="ECO:0000313" key="3">
    <source>
        <dbReference type="Proteomes" id="UP000031121"/>
    </source>
</evidence>
<protein>
    <submittedName>
        <fullName evidence="2">Uncharacterized protein</fullName>
    </submittedName>
</protein>
<evidence type="ECO:0000313" key="2">
    <source>
        <dbReference type="EMBL" id="AJC11601.1"/>
    </source>
</evidence>
<keyword evidence="1" id="KW-0472">Membrane</keyword>
<dbReference type="RefSeq" id="WP_039688261.1">
    <property type="nucleotide sequence ID" value="NZ_CP009302.1"/>
</dbReference>
<reference evidence="2 3" key="2">
    <citation type="journal article" date="2015" name="Genome Announc.">
        <title>Complete Genome Sequence of Coriobacteriaceae Strain 68-1-3, a Novel Mucus-Degrading Isolate from the Swine Intestinal Tract.</title>
        <authorList>
            <person name="Looft T."/>
            <person name="Bayles D.O."/>
            <person name="Alt D.P."/>
            <person name="Stanton T.B."/>
        </authorList>
    </citation>
    <scope>NUCLEOTIDE SEQUENCE [LARGE SCALE GENOMIC DNA]</scope>
    <source>
        <strain evidence="2 3">68-1-3</strain>
    </source>
</reference>